<evidence type="ECO:0000256" key="2">
    <source>
        <dbReference type="ARBA" id="ARBA00005745"/>
    </source>
</evidence>
<name>A0A2M7QE24_9BACT</name>
<dbReference type="EMBL" id="PFLF01000012">
    <property type="protein sequence ID" value="PIY69471.1"/>
    <property type="molecule type" value="Genomic_DNA"/>
</dbReference>
<comment type="caution">
    <text evidence="9">The sequence shown here is derived from an EMBL/GenBank/DDBJ whole genome shotgun (WGS) entry which is preliminary data.</text>
</comment>
<feature type="transmembrane region" description="Helical" evidence="7">
    <location>
        <begin position="323"/>
        <end position="347"/>
    </location>
</feature>
<dbReference type="AlphaFoldDB" id="A0A2M7QE24"/>
<accession>A0A2M7QE24</accession>
<evidence type="ECO:0000259" key="8">
    <source>
        <dbReference type="Pfam" id="PF00482"/>
    </source>
</evidence>
<evidence type="ECO:0000313" key="10">
    <source>
        <dbReference type="Proteomes" id="UP000230108"/>
    </source>
</evidence>
<feature type="transmembrane region" description="Helical" evidence="7">
    <location>
        <begin position="173"/>
        <end position="190"/>
    </location>
</feature>
<keyword evidence="4 7" id="KW-0812">Transmembrane</keyword>
<feature type="transmembrane region" description="Helical" evidence="7">
    <location>
        <begin position="118"/>
        <end position="140"/>
    </location>
</feature>
<gene>
    <name evidence="9" type="ORF">COY90_00465</name>
</gene>
<organism evidence="9 10">
    <name type="scientific">Candidatus Roizmanbacteria bacterium CG_4_10_14_0_8_um_filter_39_9</name>
    <dbReference type="NCBI Taxonomy" id="1974829"/>
    <lineage>
        <taxon>Bacteria</taxon>
        <taxon>Candidatus Roizmaniibacteriota</taxon>
    </lineage>
</organism>
<dbReference type="PANTHER" id="PTHR30012">
    <property type="entry name" value="GENERAL SECRETION PATHWAY PROTEIN"/>
    <property type="match status" value="1"/>
</dbReference>
<feature type="domain" description="Type II secretion system protein GspF" evidence="8">
    <location>
        <begin position="22"/>
        <end position="141"/>
    </location>
</feature>
<feature type="domain" description="Type II secretion system protein GspF" evidence="8">
    <location>
        <begin position="219"/>
        <end position="342"/>
    </location>
</feature>
<dbReference type="PANTHER" id="PTHR30012:SF0">
    <property type="entry name" value="TYPE II SECRETION SYSTEM PROTEIN F-RELATED"/>
    <property type="match status" value="1"/>
</dbReference>
<comment type="similarity">
    <text evidence="2">Belongs to the GSP F family.</text>
</comment>
<dbReference type="PRINTS" id="PR00812">
    <property type="entry name" value="BCTERIALGSPF"/>
</dbReference>
<evidence type="ECO:0000313" key="9">
    <source>
        <dbReference type="EMBL" id="PIY69471.1"/>
    </source>
</evidence>
<reference evidence="10" key="1">
    <citation type="submission" date="2017-09" db="EMBL/GenBank/DDBJ databases">
        <title>Depth-based differentiation of microbial function through sediment-hosted aquifers and enrichment of novel symbionts in the deep terrestrial subsurface.</title>
        <authorList>
            <person name="Probst A.J."/>
            <person name="Ladd B."/>
            <person name="Jarett J.K."/>
            <person name="Geller-Mcgrath D.E."/>
            <person name="Sieber C.M.K."/>
            <person name="Emerson J.B."/>
            <person name="Anantharaman K."/>
            <person name="Thomas B.C."/>
            <person name="Malmstrom R."/>
            <person name="Stieglmeier M."/>
            <person name="Klingl A."/>
            <person name="Woyke T."/>
            <person name="Ryan C.M."/>
            <person name="Banfield J.F."/>
        </authorList>
    </citation>
    <scope>NUCLEOTIDE SEQUENCE [LARGE SCALE GENOMIC DNA]</scope>
</reference>
<dbReference type="GO" id="GO:0005886">
    <property type="term" value="C:plasma membrane"/>
    <property type="evidence" value="ECO:0007669"/>
    <property type="project" value="UniProtKB-SubCell"/>
</dbReference>
<evidence type="ECO:0000256" key="3">
    <source>
        <dbReference type="ARBA" id="ARBA00022475"/>
    </source>
</evidence>
<keyword evidence="5 7" id="KW-1133">Transmembrane helix</keyword>
<evidence type="ECO:0000256" key="7">
    <source>
        <dbReference type="SAM" id="Phobius"/>
    </source>
</evidence>
<dbReference type="InterPro" id="IPR003004">
    <property type="entry name" value="GspF/PilC"/>
</dbReference>
<proteinExistence type="inferred from homology"/>
<protein>
    <recommendedName>
        <fullName evidence="8">Type II secretion system protein GspF domain-containing protein</fullName>
    </recommendedName>
</protein>
<evidence type="ECO:0000256" key="4">
    <source>
        <dbReference type="ARBA" id="ARBA00022692"/>
    </source>
</evidence>
<dbReference type="Pfam" id="PF00482">
    <property type="entry name" value="T2SSF"/>
    <property type="match status" value="2"/>
</dbReference>
<dbReference type="InterPro" id="IPR018076">
    <property type="entry name" value="T2SS_GspF_dom"/>
</dbReference>
<keyword evidence="6 7" id="KW-0472">Membrane</keyword>
<sequence>MKKVNTGHVNISTSEKIELVMNLSTMISAGISILSAVDSLLEDAKGNQKIVLQALNDDINQGKHIYSAFARFPQIFDKVTINIVKAAEEAGTLDVVLKDIKNNIRKDMEFSDKIRSALMYPILIMIVFVGVLLMILIVVIPKISIVFLRLKVALPLPTKILIFASDLLVNQPIPLLIGAAIIVGSFIMLYKNQRQVILQFFYSLPIISPLMRKIDLTRFTYNLYLLLNSGIPITSALELAQDVVLKKEVAVIIEQSRKMVLSGKNLSEGLKTGKGIIPNIMIKLIEAGERSGSLEKSLHEVSDFLEYEVASMLKTATALLEPVMLVVVGVLVGGMMMSIIAPIYGLISTVSSH</sequence>
<dbReference type="Gene3D" id="1.20.81.30">
    <property type="entry name" value="Type II secretion system (T2SS), domain F"/>
    <property type="match status" value="2"/>
</dbReference>
<comment type="subcellular location">
    <subcellularLocation>
        <location evidence="1">Cell membrane</location>
        <topology evidence="1">Multi-pass membrane protein</topology>
    </subcellularLocation>
</comment>
<dbReference type="InterPro" id="IPR042094">
    <property type="entry name" value="T2SS_GspF_sf"/>
</dbReference>
<evidence type="ECO:0000256" key="6">
    <source>
        <dbReference type="ARBA" id="ARBA00023136"/>
    </source>
</evidence>
<evidence type="ECO:0000256" key="1">
    <source>
        <dbReference type="ARBA" id="ARBA00004651"/>
    </source>
</evidence>
<keyword evidence="3" id="KW-1003">Cell membrane</keyword>
<evidence type="ECO:0000256" key="5">
    <source>
        <dbReference type="ARBA" id="ARBA00022989"/>
    </source>
</evidence>
<dbReference type="Proteomes" id="UP000230108">
    <property type="component" value="Unassembled WGS sequence"/>
</dbReference>